<protein>
    <recommendedName>
        <fullName evidence="8">3-methyl-2-oxobutanoate hydroxymethyltransferase</fullName>
        <ecNumber evidence="8">2.1.2.11</ecNumber>
    </recommendedName>
    <alternativeName>
        <fullName evidence="8">Ketopantoate hydroxymethyltransferase</fullName>
        <shortName evidence="8">KPHMT</shortName>
    </alternativeName>
</protein>
<evidence type="ECO:0000256" key="3">
    <source>
        <dbReference type="ARBA" id="ARBA00011424"/>
    </source>
</evidence>
<dbReference type="FunFam" id="3.20.20.60:FF:000003">
    <property type="entry name" value="3-methyl-2-oxobutanoate hydroxymethyltransferase"/>
    <property type="match status" value="1"/>
</dbReference>
<dbReference type="GO" id="GO:0008168">
    <property type="term" value="F:methyltransferase activity"/>
    <property type="evidence" value="ECO:0007669"/>
    <property type="project" value="UniProtKB-KW"/>
</dbReference>
<keyword evidence="4 8" id="KW-0566">Pantothenate biosynthesis</keyword>
<evidence type="ECO:0000313" key="12">
    <source>
        <dbReference type="EMBL" id="OOS20617.1"/>
    </source>
</evidence>
<comment type="subcellular location">
    <subcellularLocation>
        <location evidence="8">Cytoplasm</location>
    </subcellularLocation>
</comment>
<comment type="caution">
    <text evidence="12">The sequence shown here is derived from an EMBL/GenBank/DDBJ whole genome shotgun (WGS) entry which is preliminary data.</text>
</comment>
<dbReference type="CDD" id="cd06557">
    <property type="entry name" value="KPHMT-like"/>
    <property type="match status" value="1"/>
</dbReference>
<keyword evidence="6 8" id="KW-0479">Metal-binding</keyword>
<dbReference type="GO" id="GO:0000287">
    <property type="term" value="F:magnesium ion binding"/>
    <property type="evidence" value="ECO:0007669"/>
    <property type="project" value="TreeGrafter"/>
</dbReference>
<keyword evidence="8" id="KW-0963">Cytoplasm</keyword>
<dbReference type="PANTHER" id="PTHR20881:SF0">
    <property type="entry name" value="3-METHYL-2-OXOBUTANOATE HYDROXYMETHYLTRANSFERASE"/>
    <property type="match status" value="1"/>
</dbReference>
<dbReference type="SUPFAM" id="SSF51621">
    <property type="entry name" value="Phosphoenolpyruvate/pyruvate domain"/>
    <property type="match status" value="1"/>
</dbReference>
<evidence type="ECO:0000256" key="7">
    <source>
        <dbReference type="ARBA" id="ARBA00056497"/>
    </source>
</evidence>
<keyword evidence="8 11" id="KW-0460">Magnesium</keyword>
<comment type="subunit">
    <text evidence="3 8">Homodecamer; pentamer of dimers.</text>
</comment>
<dbReference type="NCBIfam" id="TIGR00222">
    <property type="entry name" value="panB"/>
    <property type="match status" value="1"/>
</dbReference>
<feature type="binding site" evidence="8 10">
    <location>
        <position position="126"/>
    </location>
    <ligand>
        <name>3-methyl-2-oxobutanoate</name>
        <dbReference type="ChEBI" id="CHEBI:11851"/>
    </ligand>
</feature>
<comment type="function">
    <text evidence="7 8">Catalyzes the reversible reaction in which hydroxymethyl group from 5,10-methylenetetrahydrofolate is transferred onto alpha-ketoisovalerate to form ketopantoate.</text>
</comment>
<dbReference type="PANTHER" id="PTHR20881">
    <property type="entry name" value="3-METHYL-2-OXOBUTANOATE HYDROXYMETHYLTRANSFERASE"/>
    <property type="match status" value="1"/>
</dbReference>
<name>A0A1T0CE41_9GAMM</name>
<dbReference type="GO" id="GO:0015940">
    <property type="term" value="P:pantothenate biosynthetic process"/>
    <property type="evidence" value="ECO:0007669"/>
    <property type="project" value="UniProtKB-UniRule"/>
</dbReference>
<dbReference type="UniPathway" id="UPA00028">
    <property type="reaction ID" value="UER00003"/>
</dbReference>
<dbReference type="STRING" id="90241.B0682_05570"/>
<organism evidence="12 13">
    <name type="scientific">Lwoffella lincolnii</name>
    <dbReference type="NCBI Taxonomy" id="90241"/>
    <lineage>
        <taxon>Bacteria</taxon>
        <taxon>Pseudomonadati</taxon>
        <taxon>Pseudomonadota</taxon>
        <taxon>Gammaproteobacteria</taxon>
        <taxon>Moraxellales</taxon>
        <taxon>Moraxellaceae</taxon>
        <taxon>Lwoffella</taxon>
    </lineage>
</organism>
<dbReference type="GO" id="GO:0005737">
    <property type="term" value="C:cytoplasm"/>
    <property type="evidence" value="ECO:0007669"/>
    <property type="project" value="UniProtKB-SubCell"/>
</dbReference>
<comment type="cofactor">
    <cofactor evidence="8 11">
        <name>Mg(2+)</name>
        <dbReference type="ChEBI" id="CHEBI:18420"/>
    </cofactor>
    <text evidence="8 11">Binds 1 Mg(2+) ion per subunit.</text>
</comment>
<comment type="pathway">
    <text evidence="1 8">Cofactor biosynthesis; (R)-pantothenate biosynthesis; (R)-pantoate from 3-methyl-2-oxobutanoate: step 1/2.</text>
</comment>
<dbReference type="Pfam" id="PF02548">
    <property type="entry name" value="Pantoate_transf"/>
    <property type="match status" value="1"/>
</dbReference>
<sequence length="281" mass="29645">MSGQAPSSSISPKPKAPITLSTLNKLKAEGKTFSCLTCYEASFAHAMQLADIDTILIGDSLGMVVQGQRSTLPVGVGDMVYHTQNVVRGNSHALILCDLPFMSYATVSDAIASAKAVMQAGANVVKIEGGSELTDIVKVLANNGVPTCVHLGLTPQSVNVFGGYKVQGKTDAQADKLMKDCTAVVNAGASLLLLECVPASLAKAVTERFAVPVIGIGAGVDCDGQVLVMHDMLGVYTRKPAKFVKNFLTDDSNQTKDIVGAFKAYHRAVKQRAFPTEKHSF</sequence>
<evidence type="ECO:0000256" key="10">
    <source>
        <dbReference type="PIRSR" id="PIRSR000388-2"/>
    </source>
</evidence>
<dbReference type="InterPro" id="IPR003700">
    <property type="entry name" value="Pantoate_hydroxy_MeTrfase"/>
</dbReference>
<dbReference type="OrthoDB" id="9781789at2"/>
<evidence type="ECO:0000256" key="8">
    <source>
        <dbReference type="HAMAP-Rule" id="MF_00156"/>
    </source>
</evidence>
<keyword evidence="12" id="KW-0489">Methyltransferase</keyword>
<feature type="binding site" evidence="8 10">
    <location>
        <begin position="59"/>
        <end position="60"/>
    </location>
    <ligand>
        <name>3-methyl-2-oxobutanoate</name>
        <dbReference type="ChEBI" id="CHEBI:11851"/>
    </ligand>
</feature>
<dbReference type="HAMAP" id="MF_00156">
    <property type="entry name" value="PanB"/>
    <property type="match status" value="1"/>
</dbReference>
<evidence type="ECO:0000256" key="1">
    <source>
        <dbReference type="ARBA" id="ARBA00005033"/>
    </source>
</evidence>
<comment type="similarity">
    <text evidence="2 8">Belongs to the PanB family.</text>
</comment>
<proteinExistence type="inferred from homology"/>
<dbReference type="RefSeq" id="WP_078307272.1">
    <property type="nucleotide sequence ID" value="NZ_CP147511.1"/>
</dbReference>
<feature type="active site" description="Proton acceptor" evidence="8 9">
    <location>
        <position position="195"/>
    </location>
</feature>
<dbReference type="EC" id="2.1.2.11" evidence="8"/>
<feature type="binding site" evidence="8 11">
    <location>
        <position position="128"/>
    </location>
    <ligand>
        <name>Mg(2+)</name>
        <dbReference type="ChEBI" id="CHEBI:18420"/>
    </ligand>
</feature>
<evidence type="ECO:0000256" key="2">
    <source>
        <dbReference type="ARBA" id="ARBA00008676"/>
    </source>
</evidence>
<feature type="binding site" evidence="8 11">
    <location>
        <position position="98"/>
    </location>
    <ligand>
        <name>Mg(2+)</name>
        <dbReference type="ChEBI" id="CHEBI:18420"/>
    </ligand>
</feature>
<evidence type="ECO:0000256" key="9">
    <source>
        <dbReference type="PIRSR" id="PIRSR000388-1"/>
    </source>
</evidence>
<dbReference type="Proteomes" id="UP000191094">
    <property type="component" value="Unassembled WGS sequence"/>
</dbReference>
<dbReference type="AlphaFoldDB" id="A0A1T0CE41"/>
<comment type="catalytic activity">
    <reaction evidence="8">
        <text>(6R)-5,10-methylene-5,6,7,8-tetrahydrofolate + 3-methyl-2-oxobutanoate + H2O = 2-dehydropantoate + (6S)-5,6,7,8-tetrahydrofolate</text>
        <dbReference type="Rhea" id="RHEA:11824"/>
        <dbReference type="ChEBI" id="CHEBI:11561"/>
        <dbReference type="ChEBI" id="CHEBI:11851"/>
        <dbReference type="ChEBI" id="CHEBI:15377"/>
        <dbReference type="ChEBI" id="CHEBI:15636"/>
        <dbReference type="ChEBI" id="CHEBI:57453"/>
        <dbReference type="EC" id="2.1.2.11"/>
    </reaction>
</comment>
<gene>
    <name evidence="8" type="primary">panB</name>
    <name evidence="12" type="ORF">B0682_05570</name>
</gene>
<dbReference type="GO" id="GO:0032259">
    <property type="term" value="P:methylation"/>
    <property type="evidence" value="ECO:0007669"/>
    <property type="project" value="UniProtKB-KW"/>
</dbReference>
<dbReference type="NCBIfam" id="NF001452">
    <property type="entry name" value="PRK00311.1"/>
    <property type="match status" value="1"/>
</dbReference>
<dbReference type="PIRSF" id="PIRSF000388">
    <property type="entry name" value="Pantoate_hydroxy_MeTrfase"/>
    <property type="match status" value="1"/>
</dbReference>
<keyword evidence="13" id="KW-1185">Reference proteome</keyword>
<dbReference type="Gene3D" id="3.20.20.60">
    <property type="entry name" value="Phosphoenolpyruvate-binding domains"/>
    <property type="match status" value="1"/>
</dbReference>
<evidence type="ECO:0000256" key="11">
    <source>
        <dbReference type="PIRSR" id="PIRSR000388-3"/>
    </source>
</evidence>
<evidence type="ECO:0000256" key="4">
    <source>
        <dbReference type="ARBA" id="ARBA00022655"/>
    </source>
</evidence>
<dbReference type="InterPro" id="IPR040442">
    <property type="entry name" value="Pyrv_kinase-like_dom_sf"/>
</dbReference>
<dbReference type="EMBL" id="MUYT01000007">
    <property type="protein sequence ID" value="OOS20617.1"/>
    <property type="molecule type" value="Genomic_DNA"/>
</dbReference>
<evidence type="ECO:0000256" key="6">
    <source>
        <dbReference type="ARBA" id="ARBA00022723"/>
    </source>
</evidence>
<evidence type="ECO:0000313" key="13">
    <source>
        <dbReference type="Proteomes" id="UP000191094"/>
    </source>
</evidence>
<dbReference type="InterPro" id="IPR015813">
    <property type="entry name" value="Pyrv/PenolPyrv_kinase-like_dom"/>
</dbReference>
<feature type="binding site" evidence="8 10">
    <location>
        <position position="98"/>
    </location>
    <ligand>
        <name>3-methyl-2-oxobutanoate</name>
        <dbReference type="ChEBI" id="CHEBI:11851"/>
    </ligand>
</feature>
<keyword evidence="5 8" id="KW-0808">Transferase</keyword>
<accession>A0A1T0CE41</accession>
<dbReference type="GO" id="GO:0003864">
    <property type="term" value="F:3-methyl-2-oxobutanoate hydroxymethyltransferase activity"/>
    <property type="evidence" value="ECO:0007669"/>
    <property type="project" value="UniProtKB-UniRule"/>
</dbReference>
<evidence type="ECO:0000256" key="5">
    <source>
        <dbReference type="ARBA" id="ARBA00022679"/>
    </source>
</evidence>
<reference evidence="12 13" key="1">
    <citation type="submission" date="2017-02" db="EMBL/GenBank/DDBJ databases">
        <title>Draft genome sequence of Moraxella lincolnii CCUG 9405T type strain.</title>
        <authorList>
            <person name="Salva-Serra F."/>
            <person name="Engstrom-Jakobsson H."/>
            <person name="Thorell K."/>
            <person name="Jaen-Luchoro D."/>
            <person name="Gonzales-Siles L."/>
            <person name="Karlsson R."/>
            <person name="Yazdan S."/>
            <person name="Boulund F."/>
            <person name="Johnning A."/>
            <person name="Engstrand L."/>
            <person name="Kristiansson E."/>
            <person name="Moore E."/>
        </authorList>
    </citation>
    <scope>NUCLEOTIDE SEQUENCE [LARGE SCALE GENOMIC DNA]</scope>
    <source>
        <strain evidence="12 13">CCUG 9405</strain>
    </source>
</reference>
<feature type="binding site" evidence="8 11">
    <location>
        <position position="59"/>
    </location>
    <ligand>
        <name>Mg(2+)</name>
        <dbReference type="ChEBI" id="CHEBI:18420"/>
    </ligand>
</feature>